<protein>
    <submittedName>
        <fullName evidence="2">Uncharacterized protein</fullName>
    </submittedName>
</protein>
<reference evidence="2 3" key="1">
    <citation type="journal article" date="2021" name="BMC Genomics">
        <title>Datura genome reveals duplications of psychoactive alkaloid biosynthetic genes and high mutation rate following tissue culture.</title>
        <authorList>
            <person name="Rajewski A."/>
            <person name="Carter-House D."/>
            <person name="Stajich J."/>
            <person name="Litt A."/>
        </authorList>
    </citation>
    <scope>NUCLEOTIDE SEQUENCE [LARGE SCALE GENOMIC DNA]</scope>
    <source>
        <strain evidence="2">AR-01</strain>
    </source>
</reference>
<evidence type="ECO:0000313" key="3">
    <source>
        <dbReference type="Proteomes" id="UP000823775"/>
    </source>
</evidence>
<evidence type="ECO:0000313" key="2">
    <source>
        <dbReference type="EMBL" id="MCD9638091.1"/>
    </source>
</evidence>
<organism evidence="2 3">
    <name type="scientific">Datura stramonium</name>
    <name type="common">Jimsonweed</name>
    <name type="synonym">Common thornapple</name>
    <dbReference type="NCBI Taxonomy" id="4076"/>
    <lineage>
        <taxon>Eukaryota</taxon>
        <taxon>Viridiplantae</taxon>
        <taxon>Streptophyta</taxon>
        <taxon>Embryophyta</taxon>
        <taxon>Tracheophyta</taxon>
        <taxon>Spermatophyta</taxon>
        <taxon>Magnoliopsida</taxon>
        <taxon>eudicotyledons</taxon>
        <taxon>Gunneridae</taxon>
        <taxon>Pentapetalae</taxon>
        <taxon>asterids</taxon>
        <taxon>lamiids</taxon>
        <taxon>Solanales</taxon>
        <taxon>Solanaceae</taxon>
        <taxon>Solanoideae</taxon>
        <taxon>Datureae</taxon>
        <taxon>Datura</taxon>
    </lineage>
</organism>
<accession>A0ABS8UV67</accession>
<comment type="caution">
    <text evidence="2">The sequence shown here is derived from an EMBL/GenBank/DDBJ whole genome shotgun (WGS) entry which is preliminary data.</text>
</comment>
<name>A0ABS8UV67_DATST</name>
<feature type="non-terminal residue" evidence="2">
    <location>
        <position position="87"/>
    </location>
</feature>
<dbReference type="Proteomes" id="UP000823775">
    <property type="component" value="Unassembled WGS sequence"/>
</dbReference>
<dbReference type="EMBL" id="JACEIK010002615">
    <property type="protein sequence ID" value="MCD9638091.1"/>
    <property type="molecule type" value="Genomic_DNA"/>
</dbReference>
<keyword evidence="3" id="KW-1185">Reference proteome</keyword>
<sequence length="87" mass="9947">FPPRWLRVTEPGLRDGLRETLRQSSRRVTSGHRVDPRELPLFNTPNPDFSHFSSHLHDKNPNPPSPSSVARKYSTNSINFISIVLSK</sequence>
<gene>
    <name evidence="2" type="ORF">HAX54_021800</name>
</gene>
<proteinExistence type="predicted"/>
<evidence type="ECO:0000256" key="1">
    <source>
        <dbReference type="SAM" id="MobiDB-lite"/>
    </source>
</evidence>
<feature type="compositionally biased region" description="Polar residues" evidence="1">
    <location>
        <begin position="43"/>
        <end position="53"/>
    </location>
</feature>
<feature type="region of interest" description="Disordered" evidence="1">
    <location>
        <begin position="16"/>
        <end position="71"/>
    </location>
</feature>
<feature type="non-terminal residue" evidence="2">
    <location>
        <position position="1"/>
    </location>
</feature>